<accession>A0A917ERT4</accession>
<protein>
    <recommendedName>
        <fullName evidence="4">PH domain-containing protein</fullName>
    </recommendedName>
</protein>
<sequence length="193" mass="20447">MDHSPHSPAADPDAVSTLSHPQRPAYVLIYSLLGFTTLIVLTVFLLVPEESGLADLVLAFSVIGTTALLCTVLVKASVVHLEASAEEGLTMSLGHVVSRNLPWEAIASIEEAPSGGSFDVGWKLMGGGRIGYLAGAETLLVKIRPEFRQAVRSGAIGIQGSPRLAEWYYASAPDAGRVATQLEQLRLRNSPSA</sequence>
<reference evidence="2" key="1">
    <citation type="journal article" date="2014" name="Int. J. Syst. Evol. Microbiol.">
        <title>Complete genome sequence of Corynebacterium casei LMG S-19264T (=DSM 44701T), isolated from a smear-ripened cheese.</title>
        <authorList>
            <consortium name="US DOE Joint Genome Institute (JGI-PGF)"/>
            <person name="Walter F."/>
            <person name="Albersmeier A."/>
            <person name="Kalinowski J."/>
            <person name="Ruckert C."/>
        </authorList>
    </citation>
    <scope>NUCLEOTIDE SEQUENCE</scope>
    <source>
        <strain evidence="2">CGMCC 1.15388</strain>
    </source>
</reference>
<evidence type="ECO:0008006" key="4">
    <source>
        <dbReference type="Google" id="ProtNLM"/>
    </source>
</evidence>
<gene>
    <name evidence="2" type="ORF">GCM10011401_17900</name>
</gene>
<dbReference type="EMBL" id="BMIS01000007">
    <property type="protein sequence ID" value="GGE71227.1"/>
    <property type="molecule type" value="Genomic_DNA"/>
</dbReference>
<reference evidence="2" key="2">
    <citation type="submission" date="2020-09" db="EMBL/GenBank/DDBJ databases">
        <authorList>
            <person name="Sun Q."/>
            <person name="Zhou Y."/>
        </authorList>
    </citation>
    <scope>NUCLEOTIDE SEQUENCE</scope>
    <source>
        <strain evidence="2">CGMCC 1.15388</strain>
    </source>
</reference>
<name>A0A917ERT4_9MICC</name>
<organism evidence="2 3">
    <name type="scientific">Nesterenkonia cremea</name>
    <dbReference type="NCBI Taxonomy" id="1882340"/>
    <lineage>
        <taxon>Bacteria</taxon>
        <taxon>Bacillati</taxon>
        <taxon>Actinomycetota</taxon>
        <taxon>Actinomycetes</taxon>
        <taxon>Micrococcales</taxon>
        <taxon>Micrococcaceae</taxon>
        <taxon>Nesterenkonia</taxon>
    </lineage>
</organism>
<keyword evidence="1" id="KW-0472">Membrane</keyword>
<evidence type="ECO:0000313" key="2">
    <source>
        <dbReference type="EMBL" id="GGE71227.1"/>
    </source>
</evidence>
<dbReference type="RefSeq" id="WP_188684875.1">
    <property type="nucleotide sequence ID" value="NZ_BMIS01000007.1"/>
</dbReference>
<comment type="caution">
    <text evidence="2">The sequence shown here is derived from an EMBL/GenBank/DDBJ whole genome shotgun (WGS) entry which is preliminary data.</text>
</comment>
<evidence type="ECO:0000256" key="1">
    <source>
        <dbReference type="SAM" id="Phobius"/>
    </source>
</evidence>
<dbReference type="AlphaFoldDB" id="A0A917ERT4"/>
<keyword evidence="1" id="KW-1133">Transmembrane helix</keyword>
<dbReference type="Proteomes" id="UP000633136">
    <property type="component" value="Unassembled WGS sequence"/>
</dbReference>
<keyword evidence="1" id="KW-0812">Transmembrane</keyword>
<evidence type="ECO:0000313" key="3">
    <source>
        <dbReference type="Proteomes" id="UP000633136"/>
    </source>
</evidence>
<feature type="transmembrane region" description="Helical" evidence="1">
    <location>
        <begin position="25"/>
        <end position="47"/>
    </location>
</feature>
<proteinExistence type="predicted"/>
<keyword evidence="3" id="KW-1185">Reference proteome</keyword>
<feature type="transmembrane region" description="Helical" evidence="1">
    <location>
        <begin position="53"/>
        <end position="74"/>
    </location>
</feature>